<dbReference type="AlphaFoldDB" id="A0A495V342"/>
<dbReference type="GO" id="GO:0003723">
    <property type="term" value="F:RNA binding"/>
    <property type="evidence" value="ECO:0007669"/>
    <property type="project" value="InterPro"/>
</dbReference>
<name>A0A495V342_9GAMM</name>
<feature type="domain" description="Reverse transcriptase" evidence="10">
    <location>
        <begin position="1"/>
        <end position="227"/>
    </location>
</feature>
<evidence type="ECO:0000256" key="2">
    <source>
        <dbReference type="ARBA" id="ARBA00022679"/>
    </source>
</evidence>
<dbReference type="SUPFAM" id="SSF56672">
    <property type="entry name" value="DNA/RNA polymerases"/>
    <property type="match status" value="1"/>
</dbReference>
<dbReference type="InterPro" id="IPR051083">
    <property type="entry name" value="GrpII_Intron_Splice-Mob/Def"/>
</dbReference>
<keyword evidence="3" id="KW-0548">Nucleotidyltransferase</keyword>
<protein>
    <recommendedName>
        <fullName evidence="1">RNA-directed DNA polymerase</fullName>
        <ecNumber evidence="1">2.7.7.49</ecNumber>
    </recommendedName>
</protein>
<proteinExistence type="inferred from homology"/>
<dbReference type="Proteomes" id="UP000274556">
    <property type="component" value="Unassembled WGS sequence"/>
</dbReference>
<comment type="caution">
    <text evidence="11">The sequence shown here is derived from an EMBL/GenBank/DDBJ whole genome shotgun (WGS) entry which is preliminary data.</text>
</comment>
<dbReference type="CDD" id="cd03487">
    <property type="entry name" value="RT_Bac_retron_II"/>
    <property type="match status" value="1"/>
</dbReference>
<dbReference type="InterPro" id="IPR043502">
    <property type="entry name" value="DNA/RNA_pol_sf"/>
</dbReference>
<comment type="similarity">
    <text evidence="8">Belongs to the bacterial reverse transcriptase family.</text>
</comment>
<dbReference type="Pfam" id="PF00078">
    <property type="entry name" value="RVT_1"/>
    <property type="match status" value="1"/>
</dbReference>
<evidence type="ECO:0000313" key="11">
    <source>
        <dbReference type="EMBL" id="RKT43003.1"/>
    </source>
</evidence>
<keyword evidence="12" id="KW-1185">Reference proteome</keyword>
<evidence type="ECO:0000256" key="8">
    <source>
        <dbReference type="ARBA" id="ARBA00034120"/>
    </source>
</evidence>
<dbReference type="InterPro" id="IPR000477">
    <property type="entry name" value="RT_dom"/>
</dbReference>
<comment type="catalytic activity">
    <reaction evidence="9">
        <text>DNA(n) + a 2'-deoxyribonucleoside 5'-triphosphate = DNA(n+1) + diphosphate</text>
        <dbReference type="Rhea" id="RHEA:22508"/>
        <dbReference type="Rhea" id="RHEA-COMP:17339"/>
        <dbReference type="Rhea" id="RHEA-COMP:17340"/>
        <dbReference type="ChEBI" id="CHEBI:33019"/>
        <dbReference type="ChEBI" id="CHEBI:61560"/>
        <dbReference type="ChEBI" id="CHEBI:173112"/>
        <dbReference type="EC" id="2.7.7.49"/>
    </reaction>
</comment>
<dbReference type="GO" id="GO:0003964">
    <property type="term" value="F:RNA-directed DNA polymerase activity"/>
    <property type="evidence" value="ECO:0007669"/>
    <property type="project" value="UniProtKB-KW"/>
</dbReference>
<dbReference type="EMBL" id="RBXL01000001">
    <property type="protein sequence ID" value="RKT43003.1"/>
    <property type="molecule type" value="Genomic_DNA"/>
</dbReference>
<dbReference type="PANTHER" id="PTHR34047:SF7">
    <property type="entry name" value="RNA-DIRECTED DNA POLYMERASE"/>
    <property type="match status" value="1"/>
</dbReference>
<keyword evidence="2" id="KW-0808">Transferase</keyword>
<dbReference type="InterPro" id="IPR000123">
    <property type="entry name" value="Reverse_transcriptase_msDNA"/>
</dbReference>
<dbReference type="EC" id="2.7.7.49" evidence="1"/>
<keyword evidence="4" id="KW-0479">Metal-binding</keyword>
<evidence type="ECO:0000256" key="9">
    <source>
        <dbReference type="ARBA" id="ARBA00048173"/>
    </source>
</evidence>
<dbReference type="PROSITE" id="PS50878">
    <property type="entry name" value="RT_POL"/>
    <property type="match status" value="1"/>
</dbReference>
<keyword evidence="5" id="KW-0460">Magnesium</keyword>
<keyword evidence="6 11" id="KW-0695">RNA-directed DNA polymerase</keyword>
<evidence type="ECO:0000256" key="1">
    <source>
        <dbReference type="ARBA" id="ARBA00012493"/>
    </source>
</evidence>
<evidence type="ECO:0000256" key="4">
    <source>
        <dbReference type="ARBA" id="ARBA00022723"/>
    </source>
</evidence>
<gene>
    <name evidence="11" type="ORF">BDD21_0310</name>
</gene>
<sequence length="266" mass="29851">MLNRPQHYYRRFQIRSGKKQRRIDAPRVGLKIIQKWFGHYLARAITMPDVVVGFVPGRSILHGAAMHCRAKWVFSTDIKDFFQSTPTAIVKNALVDIGYTEHGAEIASGLSSLNGVLAQGSPASPVLSNLAFLKVDRQLQEYCHERGLVYTRYADDIVISGAGKPSPNISSDVRGMIETGNWQLSEEKTTLLSLPNRLKVYGLLVDQARPRLTKGYRRRLRAIRHLVDSGKIDAQNDPKAYERACGHLAFAQSVEDFSDRVQKDST</sequence>
<evidence type="ECO:0000313" key="12">
    <source>
        <dbReference type="Proteomes" id="UP000274556"/>
    </source>
</evidence>
<evidence type="ECO:0000256" key="6">
    <source>
        <dbReference type="ARBA" id="ARBA00022918"/>
    </source>
</evidence>
<accession>A0A495V342</accession>
<evidence type="ECO:0000256" key="7">
    <source>
        <dbReference type="ARBA" id="ARBA00023118"/>
    </source>
</evidence>
<evidence type="ECO:0000256" key="3">
    <source>
        <dbReference type="ARBA" id="ARBA00022695"/>
    </source>
</evidence>
<evidence type="ECO:0000259" key="10">
    <source>
        <dbReference type="PROSITE" id="PS50878"/>
    </source>
</evidence>
<organism evidence="11 12">
    <name type="scientific">Thiocapsa rosea</name>
    <dbReference type="NCBI Taxonomy" id="69360"/>
    <lineage>
        <taxon>Bacteria</taxon>
        <taxon>Pseudomonadati</taxon>
        <taxon>Pseudomonadota</taxon>
        <taxon>Gammaproteobacteria</taxon>
        <taxon>Chromatiales</taxon>
        <taxon>Chromatiaceae</taxon>
        <taxon>Thiocapsa</taxon>
    </lineage>
</organism>
<dbReference type="GO" id="GO:0051607">
    <property type="term" value="P:defense response to virus"/>
    <property type="evidence" value="ECO:0007669"/>
    <property type="project" value="UniProtKB-KW"/>
</dbReference>
<dbReference type="PANTHER" id="PTHR34047">
    <property type="entry name" value="NUCLEAR INTRON MATURASE 1, MITOCHONDRIAL-RELATED"/>
    <property type="match status" value="1"/>
</dbReference>
<keyword evidence="7" id="KW-0051">Antiviral defense</keyword>
<reference evidence="11 12" key="1">
    <citation type="submission" date="2018-10" db="EMBL/GenBank/DDBJ databases">
        <title>Genomic Encyclopedia of Archaeal and Bacterial Type Strains, Phase II (KMG-II): from individual species to whole genera.</title>
        <authorList>
            <person name="Goeker M."/>
        </authorList>
    </citation>
    <scope>NUCLEOTIDE SEQUENCE [LARGE SCALE GENOMIC DNA]</scope>
    <source>
        <strain evidence="11 12">DSM 235</strain>
    </source>
</reference>
<dbReference type="PRINTS" id="PR00866">
    <property type="entry name" value="RNADNAPOLMS"/>
</dbReference>
<evidence type="ECO:0000256" key="5">
    <source>
        <dbReference type="ARBA" id="ARBA00022842"/>
    </source>
</evidence>
<dbReference type="GO" id="GO:0046872">
    <property type="term" value="F:metal ion binding"/>
    <property type="evidence" value="ECO:0007669"/>
    <property type="project" value="UniProtKB-KW"/>
</dbReference>